<gene>
    <name evidence="1" type="ORF">DAD186_03890</name>
</gene>
<evidence type="ECO:0000313" key="2">
    <source>
        <dbReference type="Proteomes" id="UP000092596"/>
    </source>
</evidence>
<dbReference type="KEGG" id="dva:DAD186_03890"/>
<sequence length="100" mass="11155">MRIVLGIPGSPEVPYGLLCGRLRILRDLLRRQLRSYRRRPGLTTDFSDGQDLVGLVRWGFEALERVLVVGPQGGIFTFDRVFTGFSVCATHNPVIEGAIL</sequence>
<protein>
    <submittedName>
        <fullName evidence="1">Uncharacterized protein</fullName>
    </submittedName>
</protein>
<dbReference type="Proteomes" id="UP000092596">
    <property type="component" value="Chromosome"/>
</dbReference>
<organism evidence="1 2">
    <name type="scientific">Dermabacter vaginalis</name>
    <dbReference type="NCBI Taxonomy" id="1630135"/>
    <lineage>
        <taxon>Bacteria</taxon>
        <taxon>Bacillati</taxon>
        <taxon>Actinomycetota</taxon>
        <taxon>Actinomycetes</taxon>
        <taxon>Micrococcales</taxon>
        <taxon>Dermabacteraceae</taxon>
        <taxon>Dermabacter</taxon>
    </lineage>
</organism>
<dbReference type="AlphaFoldDB" id="A0A1B0ZG68"/>
<name>A0A1B0ZG68_9MICO</name>
<accession>A0A1B0ZG68</accession>
<proteinExistence type="predicted"/>
<reference evidence="1 2" key="1">
    <citation type="submission" date="2015-06" db="EMBL/GenBank/DDBJ databases">
        <title>Investigation of pathophysiology for high-risk pregnancy and development of treatment modality based on it.</title>
        <authorList>
            <person name="Kim B.-C."/>
            <person name="Lim S."/>
        </authorList>
    </citation>
    <scope>NUCLEOTIDE SEQUENCE [LARGE SCALE GENOMIC DNA]</scope>
    <source>
        <strain evidence="1 2">AD1-86</strain>
    </source>
</reference>
<dbReference type="EMBL" id="CP012117">
    <property type="protein sequence ID" value="ANP26946.1"/>
    <property type="molecule type" value="Genomic_DNA"/>
</dbReference>
<evidence type="ECO:0000313" key="1">
    <source>
        <dbReference type="EMBL" id="ANP26946.1"/>
    </source>
</evidence>